<dbReference type="InterPro" id="IPR025469">
    <property type="entry name" value="DUF4320"/>
</dbReference>
<evidence type="ECO:0000313" key="3">
    <source>
        <dbReference type="Proteomes" id="UP001243286"/>
    </source>
</evidence>
<name>A0ABT6R550_9BACL</name>
<accession>A0ABT6R550</accession>
<keyword evidence="1" id="KW-0812">Transmembrane</keyword>
<comment type="caution">
    <text evidence="2">The sequence shown here is derived from an EMBL/GenBank/DDBJ whole genome shotgun (WGS) entry which is preliminary data.</text>
</comment>
<dbReference type="Proteomes" id="UP001243286">
    <property type="component" value="Unassembled WGS sequence"/>
</dbReference>
<sequence length="131" mass="15077">MQNTVATAIFITILLVLTLLIPEGLMMSNEKTNLQNLANDAVELAERQGGFDYEYEGVKYSIINQIEKRMENEKLGNYKISYTQGRVQHNEPLTFEIEGTYRYEVFNLLGITNMDFPLHAKKHGVSEVLFR</sequence>
<protein>
    <submittedName>
        <fullName evidence="2">DUF4320 family protein</fullName>
    </submittedName>
</protein>
<evidence type="ECO:0000256" key="1">
    <source>
        <dbReference type="SAM" id="Phobius"/>
    </source>
</evidence>
<dbReference type="EMBL" id="JASBQV010000025">
    <property type="protein sequence ID" value="MDI3235963.1"/>
    <property type="molecule type" value="Genomic_DNA"/>
</dbReference>
<reference evidence="2 3" key="1">
    <citation type="submission" date="2023-04" db="EMBL/GenBank/DDBJ databases">
        <title>Antarctic isolates genomes.</title>
        <authorList>
            <person name="Dimov S.G."/>
        </authorList>
    </citation>
    <scope>NUCLEOTIDE SEQUENCE [LARGE SCALE GENOMIC DNA]</scope>
    <source>
        <strain evidence="2 3">AL19</strain>
    </source>
</reference>
<organism evidence="2 3">
    <name type="scientific">Exiguobacterium antarcticum</name>
    <dbReference type="NCBI Taxonomy" id="132920"/>
    <lineage>
        <taxon>Bacteria</taxon>
        <taxon>Bacillati</taxon>
        <taxon>Bacillota</taxon>
        <taxon>Bacilli</taxon>
        <taxon>Bacillales</taxon>
        <taxon>Bacillales Family XII. Incertae Sedis</taxon>
        <taxon>Exiguobacterium</taxon>
    </lineage>
</organism>
<gene>
    <name evidence="2" type="ORF">QK289_13180</name>
</gene>
<keyword evidence="1" id="KW-1133">Transmembrane helix</keyword>
<feature type="transmembrane region" description="Helical" evidence="1">
    <location>
        <begin position="6"/>
        <end position="25"/>
    </location>
</feature>
<keyword evidence="1" id="KW-0472">Membrane</keyword>
<evidence type="ECO:0000313" key="2">
    <source>
        <dbReference type="EMBL" id="MDI3235963.1"/>
    </source>
</evidence>
<proteinExistence type="predicted"/>
<dbReference type="RefSeq" id="WP_282356955.1">
    <property type="nucleotide sequence ID" value="NZ_JASBQV010000025.1"/>
</dbReference>
<dbReference type="Pfam" id="PF14208">
    <property type="entry name" value="DUF4320"/>
    <property type="match status" value="1"/>
</dbReference>
<keyword evidence="3" id="KW-1185">Reference proteome</keyword>